<evidence type="ECO:0000313" key="3">
    <source>
        <dbReference type="Proteomes" id="UP000031338"/>
    </source>
</evidence>
<comment type="caution">
    <text evidence="2">The sequence shown here is derived from an EMBL/GenBank/DDBJ whole genome shotgun (WGS) entry which is preliminary data.</text>
</comment>
<gene>
    <name evidence="2" type="ORF">NJ75_01476</name>
</gene>
<dbReference type="RefSeq" id="WP_052242171.1">
    <property type="nucleotide sequence ID" value="NZ_JRVC01000006.1"/>
</dbReference>
<dbReference type="Proteomes" id="UP000031338">
    <property type="component" value="Unassembled WGS sequence"/>
</dbReference>
<sequence>MIRTALVTAAMSALVFHLGGCQRGPASPAEDSTAMAAPAAQPTAGPAQRLEPAASGKVAQPSLAKRPEDVLDAFAAAIEARDWRSVRAFWADKGDRSGMDARLFAETWGRLKAPSVVIGEGQQEGAAGSIYYTAPVVITDGDRTITGDVILRRVNNVPGASAEQLRWHIDSTTLNPGKP</sequence>
<evidence type="ECO:0000256" key="1">
    <source>
        <dbReference type="SAM" id="MobiDB-lite"/>
    </source>
</evidence>
<proteinExistence type="predicted"/>
<reference evidence="2 3" key="1">
    <citation type="submission" date="2014-10" db="EMBL/GenBank/DDBJ databases">
        <title>Draft genome sequence of Novosphingobium subterraneum DSM 12447.</title>
        <authorList>
            <person name="Gan H.M."/>
            <person name="Gan H.Y."/>
            <person name="Savka M.A."/>
        </authorList>
    </citation>
    <scope>NUCLEOTIDE SEQUENCE [LARGE SCALE GENOMIC DNA]</scope>
    <source>
        <strain evidence="2 3">DSM 12447</strain>
    </source>
</reference>
<accession>A0A0B9AEC3</accession>
<name>A0A0B9AEC3_9SPHN</name>
<dbReference type="AlphaFoldDB" id="A0A0B9AEC3"/>
<organism evidence="2 3">
    <name type="scientific">Novosphingobium subterraneum</name>
    <dbReference type="NCBI Taxonomy" id="48936"/>
    <lineage>
        <taxon>Bacteria</taxon>
        <taxon>Pseudomonadati</taxon>
        <taxon>Pseudomonadota</taxon>
        <taxon>Alphaproteobacteria</taxon>
        <taxon>Sphingomonadales</taxon>
        <taxon>Sphingomonadaceae</taxon>
        <taxon>Novosphingobium</taxon>
    </lineage>
</organism>
<protein>
    <submittedName>
        <fullName evidence="2">Uncharacterized protein</fullName>
    </submittedName>
</protein>
<dbReference type="PATRIC" id="fig|48936.3.peg.1479"/>
<feature type="compositionally biased region" description="Low complexity" evidence="1">
    <location>
        <begin position="33"/>
        <end position="48"/>
    </location>
</feature>
<evidence type="ECO:0000313" key="2">
    <source>
        <dbReference type="EMBL" id="KHS47682.1"/>
    </source>
</evidence>
<dbReference type="STRING" id="48936.NJ75_01476"/>
<keyword evidence="3" id="KW-1185">Reference proteome</keyword>
<feature type="region of interest" description="Disordered" evidence="1">
    <location>
        <begin position="25"/>
        <end position="62"/>
    </location>
</feature>
<dbReference type="EMBL" id="JRVC01000006">
    <property type="protein sequence ID" value="KHS47682.1"/>
    <property type="molecule type" value="Genomic_DNA"/>
</dbReference>